<feature type="non-terminal residue" evidence="2">
    <location>
        <position position="75"/>
    </location>
</feature>
<dbReference type="InterPro" id="IPR036291">
    <property type="entry name" value="NAD(P)-bd_dom_sf"/>
</dbReference>
<dbReference type="SUPFAM" id="SSF51735">
    <property type="entry name" value="NAD(P)-binding Rossmann-fold domains"/>
    <property type="match status" value="1"/>
</dbReference>
<accession>X1DQR0</accession>
<dbReference type="PANTHER" id="PTHR11645:SF0">
    <property type="entry name" value="PYRROLINE-5-CARBOXYLATE REDUCTASE 3"/>
    <property type="match status" value="1"/>
</dbReference>
<gene>
    <name evidence="2" type="ORF">S01H4_66411</name>
</gene>
<evidence type="ECO:0000313" key="2">
    <source>
        <dbReference type="EMBL" id="GAH23331.1"/>
    </source>
</evidence>
<dbReference type="PANTHER" id="PTHR11645">
    <property type="entry name" value="PYRROLINE-5-CARBOXYLATE REDUCTASE"/>
    <property type="match status" value="1"/>
</dbReference>
<name>X1DQR0_9ZZZZ</name>
<dbReference type="GO" id="GO:0055129">
    <property type="term" value="P:L-proline biosynthetic process"/>
    <property type="evidence" value="ECO:0007669"/>
    <property type="project" value="TreeGrafter"/>
</dbReference>
<organism evidence="2">
    <name type="scientific">marine sediment metagenome</name>
    <dbReference type="NCBI Taxonomy" id="412755"/>
    <lineage>
        <taxon>unclassified sequences</taxon>
        <taxon>metagenomes</taxon>
        <taxon>ecological metagenomes</taxon>
    </lineage>
</organism>
<dbReference type="EMBL" id="BART01041119">
    <property type="protein sequence ID" value="GAH23331.1"/>
    <property type="molecule type" value="Genomic_DNA"/>
</dbReference>
<dbReference type="GO" id="GO:0004735">
    <property type="term" value="F:pyrroline-5-carboxylate reductase activity"/>
    <property type="evidence" value="ECO:0007669"/>
    <property type="project" value="TreeGrafter"/>
</dbReference>
<proteinExistence type="predicted"/>
<dbReference type="AlphaFoldDB" id="X1DQR0"/>
<dbReference type="Gene3D" id="3.40.50.720">
    <property type="entry name" value="NAD(P)-binding Rossmann-like Domain"/>
    <property type="match status" value="1"/>
</dbReference>
<protein>
    <submittedName>
        <fullName evidence="2">Uncharacterized protein</fullName>
    </submittedName>
</protein>
<feature type="non-terminal residue" evidence="2">
    <location>
        <position position="1"/>
    </location>
</feature>
<sequence length="75" mass="8470">YVIIDVGIKIKHIQQNLRYVRVIRVMPNTPALIGFGITAICRSKSARKRDYNLAKKIFGAVGDVIEVNENLMDVI</sequence>
<comment type="caution">
    <text evidence="2">The sequence shown here is derived from an EMBL/GenBank/DDBJ whole genome shotgun (WGS) entry which is preliminary data.</text>
</comment>
<evidence type="ECO:0000256" key="1">
    <source>
        <dbReference type="ARBA" id="ARBA00023002"/>
    </source>
</evidence>
<keyword evidence="1" id="KW-0560">Oxidoreductase</keyword>
<reference evidence="2" key="1">
    <citation type="journal article" date="2014" name="Front. Microbiol.">
        <title>High frequency of phylogenetically diverse reductive dehalogenase-homologous genes in deep subseafloor sedimentary metagenomes.</title>
        <authorList>
            <person name="Kawai M."/>
            <person name="Futagami T."/>
            <person name="Toyoda A."/>
            <person name="Takaki Y."/>
            <person name="Nishi S."/>
            <person name="Hori S."/>
            <person name="Arai W."/>
            <person name="Tsubouchi T."/>
            <person name="Morono Y."/>
            <person name="Uchiyama I."/>
            <person name="Ito T."/>
            <person name="Fujiyama A."/>
            <person name="Inagaki F."/>
            <person name="Takami H."/>
        </authorList>
    </citation>
    <scope>NUCLEOTIDE SEQUENCE</scope>
    <source>
        <strain evidence="2">Expedition CK06-06</strain>
    </source>
</reference>